<gene>
    <name evidence="2" type="ORF">PQU98_03545</name>
</gene>
<name>A0ABT5HG26_9CAUL</name>
<dbReference type="EMBL" id="JAQQKV010000001">
    <property type="protein sequence ID" value="MDC7675187.1"/>
    <property type="molecule type" value="Genomic_DNA"/>
</dbReference>
<dbReference type="Proteomes" id="UP001218579">
    <property type="component" value="Unassembled WGS sequence"/>
</dbReference>
<sequence>MSVLLEIQAARDVISRFEVKSPPVHVERIAKSLGITIQYGAFDDKLSGMAFIKDGVKVIGVNNAHHPNRQRFTIAHELGHMILHQQLLESSVHVDTGTLRRDFLATTGSDPIEIQANRFAAELLMPETFLREFLRDKSLDVEDEESLSELARRFKVSTMALQFRLLAFQEP</sequence>
<reference evidence="2 3" key="1">
    <citation type="submission" date="2023-01" db="EMBL/GenBank/DDBJ databases">
        <title>Novel species of the genus Asticcacaulis isolated from rivers.</title>
        <authorList>
            <person name="Lu H."/>
        </authorList>
    </citation>
    <scope>NUCLEOTIDE SEQUENCE [LARGE SCALE GENOMIC DNA]</scope>
    <source>
        <strain evidence="2 3">LKC15W</strain>
    </source>
</reference>
<protein>
    <submittedName>
        <fullName evidence="2">ImmA/IrrE family metallo-endopeptidase</fullName>
    </submittedName>
</protein>
<comment type="caution">
    <text evidence="2">The sequence shown here is derived from an EMBL/GenBank/DDBJ whole genome shotgun (WGS) entry which is preliminary data.</text>
</comment>
<dbReference type="PANTHER" id="PTHR43236">
    <property type="entry name" value="ANTITOXIN HIGA1"/>
    <property type="match status" value="1"/>
</dbReference>
<evidence type="ECO:0000313" key="2">
    <source>
        <dbReference type="EMBL" id="MDC7675187.1"/>
    </source>
</evidence>
<dbReference type="InterPro" id="IPR052345">
    <property type="entry name" value="Rad_response_metalloprotease"/>
</dbReference>
<keyword evidence="3" id="KW-1185">Reference proteome</keyword>
<dbReference type="Gene3D" id="1.10.10.2910">
    <property type="match status" value="1"/>
</dbReference>
<proteinExistence type="predicted"/>
<accession>A0ABT5HG26</accession>
<dbReference type="InterPro" id="IPR010359">
    <property type="entry name" value="IrrE_HExxH"/>
</dbReference>
<dbReference type="Pfam" id="PF06114">
    <property type="entry name" value="Peptidase_M78"/>
    <property type="match status" value="1"/>
</dbReference>
<dbReference type="PANTHER" id="PTHR43236:SF2">
    <property type="entry name" value="BLL0069 PROTEIN"/>
    <property type="match status" value="1"/>
</dbReference>
<evidence type="ECO:0000259" key="1">
    <source>
        <dbReference type="Pfam" id="PF06114"/>
    </source>
</evidence>
<evidence type="ECO:0000313" key="3">
    <source>
        <dbReference type="Proteomes" id="UP001218579"/>
    </source>
</evidence>
<organism evidence="2 3">
    <name type="scientific">Asticcacaulis machinosus</name>
    <dbReference type="NCBI Taxonomy" id="2984211"/>
    <lineage>
        <taxon>Bacteria</taxon>
        <taxon>Pseudomonadati</taxon>
        <taxon>Pseudomonadota</taxon>
        <taxon>Alphaproteobacteria</taxon>
        <taxon>Caulobacterales</taxon>
        <taxon>Caulobacteraceae</taxon>
        <taxon>Asticcacaulis</taxon>
    </lineage>
</organism>
<feature type="domain" description="IrrE N-terminal-like" evidence="1">
    <location>
        <begin position="30"/>
        <end position="165"/>
    </location>
</feature>
<dbReference type="RefSeq" id="WP_272743497.1">
    <property type="nucleotide sequence ID" value="NZ_JAQQKV010000001.1"/>
</dbReference>